<dbReference type="AlphaFoldDB" id="A0A0L0DT38"/>
<feature type="compositionally biased region" description="Gly residues" evidence="1">
    <location>
        <begin position="58"/>
        <end position="69"/>
    </location>
</feature>
<feature type="compositionally biased region" description="Polar residues" evidence="1">
    <location>
        <begin position="37"/>
        <end position="46"/>
    </location>
</feature>
<reference evidence="2 3" key="1">
    <citation type="submission" date="2010-05" db="EMBL/GenBank/DDBJ databases">
        <title>The Genome Sequence of Thecamonas trahens ATCC 50062.</title>
        <authorList>
            <consortium name="The Broad Institute Genome Sequencing Platform"/>
            <person name="Russ C."/>
            <person name="Cuomo C."/>
            <person name="Shea T."/>
            <person name="Young S.K."/>
            <person name="Zeng Q."/>
            <person name="Koehrsen M."/>
            <person name="Haas B."/>
            <person name="Borodovsky M."/>
            <person name="Guigo R."/>
            <person name="Alvarado L."/>
            <person name="Berlin A."/>
            <person name="Bochicchio J."/>
            <person name="Borenstein D."/>
            <person name="Chapman S."/>
            <person name="Chen Z."/>
            <person name="Freedman E."/>
            <person name="Gellesch M."/>
            <person name="Goldberg J."/>
            <person name="Griggs A."/>
            <person name="Gujja S."/>
            <person name="Heilman E."/>
            <person name="Heiman D."/>
            <person name="Hepburn T."/>
            <person name="Howarth C."/>
            <person name="Jen D."/>
            <person name="Larson L."/>
            <person name="Mehta T."/>
            <person name="Park D."/>
            <person name="Pearson M."/>
            <person name="Roberts A."/>
            <person name="Saif S."/>
            <person name="Shenoy N."/>
            <person name="Sisk P."/>
            <person name="Stolte C."/>
            <person name="Sykes S."/>
            <person name="Thomson T."/>
            <person name="Walk T."/>
            <person name="White J."/>
            <person name="Yandava C."/>
            <person name="Burger G."/>
            <person name="Gray M.W."/>
            <person name="Holland P.W.H."/>
            <person name="King N."/>
            <person name="Lang F.B.F."/>
            <person name="Roger A.J."/>
            <person name="Ruiz-Trillo I."/>
            <person name="Lander E."/>
            <person name="Nusbaum C."/>
        </authorList>
    </citation>
    <scope>NUCLEOTIDE SEQUENCE [LARGE SCALE GENOMIC DNA]</scope>
    <source>
        <strain evidence="2 3">ATCC 50062</strain>
    </source>
</reference>
<evidence type="ECO:0000313" key="2">
    <source>
        <dbReference type="EMBL" id="KNC55392.1"/>
    </source>
</evidence>
<protein>
    <submittedName>
        <fullName evidence="2">Uncharacterized protein</fullName>
    </submittedName>
</protein>
<keyword evidence="3" id="KW-1185">Reference proteome</keyword>
<evidence type="ECO:0000256" key="1">
    <source>
        <dbReference type="SAM" id="MobiDB-lite"/>
    </source>
</evidence>
<accession>A0A0L0DT38</accession>
<dbReference type="Proteomes" id="UP000054408">
    <property type="component" value="Unassembled WGS sequence"/>
</dbReference>
<feature type="compositionally biased region" description="Basic residues" evidence="1">
    <location>
        <begin position="14"/>
        <end position="24"/>
    </location>
</feature>
<feature type="compositionally biased region" description="Basic and acidic residues" evidence="1">
    <location>
        <begin position="70"/>
        <end position="96"/>
    </location>
</feature>
<name>A0A0L0DT38_THETB</name>
<organism evidence="2 3">
    <name type="scientific">Thecamonas trahens ATCC 50062</name>
    <dbReference type="NCBI Taxonomy" id="461836"/>
    <lineage>
        <taxon>Eukaryota</taxon>
        <taxon>Apusozoa</taxon>
        <taxon>Apusomonadida</taxon>
        <taxon>Apusomonadidae</taxon>
        <taxon>Thecamonas</taxon>
    </lineage>
</organism>
<dbReference type="EMBL" id="GL349500">
    <property type="protein sequence ID" value="KNC55392.1"/>
    <property type="molecule type" value="Genomic_DNA"/>
</dbReference>
<feature type="region of interest" description="Disordered" evidence="1">
    <location>
        <begin position="1"/>
        <end position="99"/>
    </location>
</feature>
<evidence type="ECO:0000313" key="3">
    <source>
        <dbReference type="Proteomes" id="UP000054408"/>
    </source>
</evidence>
<proteinExistence type="predicted"/>
<gene>
    <name evidence="2" type="ORF">AMSG_11050</name>
</gene>
<dbReference type="RefSeq" id="XP_013753024.1">
    <property type="nucleotide sequence ID" value="XM_013897570.1"/>
</dbReference>
<dbReference type="GeneID" id="25569120"/>
<sequence length="213" mass="22854">MRVIHSPAKEWKHSARFRGKRARHPTPAAGEDVSYLVCSNSRQGRATGQKHDDNNGGSRAGHGSGGGGSGERDSGGGERDDGTCRVQLDGHGHQDRVPGQLAVVLPDPAAGDTADDDGCVSARGERRRGVSDLRAGIRMPGGEPGGHPGRGVGLQLDGHGEWPSLRVRDRDHRHQLAVVCPPRIPLHGQGRLPVYRPEHHRRHCLLTAHHAQL</sequence>